<keyword evidence="1" id="KW-1133">Transmembrane helix</keyword>
<keyword evidence="1" id="KW-0472">Membrane</keyword>
<sequence length="418" mass="46358">MTGGDTKRDVKTADDVQPWNPLTRVAFRFCFLYFGLFCLWFAQITFAFTGLVAPMLPQRAVLWQMVVLEPVARWVGRQVFGADVSLHLDSGSGDQAVIWVMAFCGLVVAVAGTVVWSVLDRRRTEYRRLHAWFLTFLRICVGGQMMFYGMAKVIPSQMPAPSLTSLLQPFGEFSPMAVLWLQVGSSYPYEILLGAVELLAGILLFIPRTATLGALVGLVSMVQVFVLNLTFDVPVKILSSHLLLMTLVLLAPQARRLANVLVLERPADPVVTPRLFESARPNRIAAAVQVALGVWVLAGCVTIGVNGWFEFGGGRPKPELYGIWQVTDSAGGPAWRRVVVEEPDVLTYQSVSGELETVDLTTEPGSTFTFHRTAPDRLELTGRWDSGSFTMTLERVDLSEFPLLGRGFNWVQEYPYFG</sequence>
<reference evidence="3" key="2">
    <citation type="submission" date="2016-02" db="EMBL/GenBank/DDBJ databases">
        <title>Draft genome sequence of five rapidly growing Mycobacterium species.</title>
        <authorList>
            <person name="Katahira K."/>
            <person name="Gotou Y."/>
            <person name="Iida K."/>
            <person name="Ogura Y."/>
            <person name="Hayashi T."/>
        </authorList>
    </citation>
    <scope>NUCLEOTIDE SEQUENCE [LARGE SCALE GENOMIC DNA]</scope>
    <source>
        <strain evidence="3">JCM6362</strain>
    </source>
</reference>
<protein>
    <recommendedName>
        <fullName evidence="4">DoxX family protein</fullName>
    </recommendedName>
</protein>
<evidence type="ECO:0000313" key="3">
    <source>
        <dbReference type="Proteomes" id="UP000069654"/>
    </source>
</evidence>
<feature type="transmembrane region" description="Helical" evidence="1">
    <location>
        <begin position="186"/>
        <end position="205"/>
    </location>
</feature>
<dbReference type="EMBL" id="BCTB01000009">
    <property type="protein sequence ID" value="GAT14866.1"/>
    <property type="molecule type" value="Genomic_DNA"/>
</dbReference>
<name>A0A100XDY9_MYCTH</name>
<proteinExistence type="predicted"/>
<feature type="transmembrane region" description="Helical" evidence="1">
    <location>
        <begin position="131"/>
        <end position="151"/>
    </location>
</feature>
<evidence type="ECO:0000313" key="2">
    <source>
        <dbReference type="EMBL" id="GAT14866.1"/>
    </source>
</evidence>
<organism evidence="2 3">
    <name type="scientific">Mycolicibacterium thermoresistibile</name>
    <name type="common">Mycobacterium thermoresistibile</name>
    <dbReference type="NCBI Taxonomy" id="1797"/>
    <lineage>
        <taxon>Bacteria</taxon>
        <taxon>Bacillati</taxon>
        <taxon>Actinomycetota</taxon>
        <taxon>Actinomycetes</taxon>
        <taxon>Mycobacteriales</taxon>
        <taxon>Mycobacteriaceae</taxon>
        <taxon>Mycolicibacterium</taxon>
    </lineage>
</organism>
<feature type="transmembrane region" description="Helical" evidence="1">
    <location>
        <begin position="212"/>
        <end position="231"/>
    </location>
</feature>
<accession>A0A100XDY9</accession>
<feature type="transmembrane region" description="Helical" evidence="1">
    <location>
        <begin position="284"/>
        <end position="309"/>
    </location>
</feature>
<evidence type="ECO:0008006" key="4">
    <source>
        <dbReference type="Google" id="ProtNLM"/>
    </source>
</evidence>
<feature type="transmembrane region" description="Helical" evidence="1">
    <location>
        <begin position="96"/>
        <end position="119"/>
    </location>
</feature>
<dbReference type="Proteomes" id="UP000069654">
    <property type="component" value="Unassembled WGS sequence"/>
</dbReference>
<reference evidence="2 3" key="1">
    <citation type="journal article" date="2016" name="Genome Announc.">
        <title>Draft Genome Sequences of Five Rapidly Growing Mycobacterium Species, M. thermoresistibile, M. fortuitum subsp. acetamidolyticum, M. canariasense, M. brisbanense, and M. novocastrense.</title>
        <authorList>
            <person name="Katahira K."/>
            <person name="Ogura Y."/>
            <person name="Gotoh Y."/>
            <person name="Hayashi T."/>
        </authorList>
    </citation>
    <scope>NUCLEOTIDE SEQUENCE [LARGE SCALE GENOMIC DNA]</scope>
    <source>
        <strain evidence="2 3">JCM6362</strain>
    </source>
</reference>
<comment type="caution">
    <text evidence="2">The sequence shown here is derived from an EMBL/GenBank/DDBJ whole genome shotgun (WGS) entry which is preliminary data.</text>
</comment>
<evidence type="ECO:0000256" key="1">
    <source>
        <dbReference type="SAM" id="Phobius"/>
    </source>
</evidence>
<gene>
    <name evidence="2" type="ORF">RMCT_1836</name>
</gene>
<keyword evidence="1" id="KW-0812">Transmembrane</keyword>
<dbReference type="STRING" id="1797.RMCT_1836"/>
<dbReference type="AlphaFoldDB" id="A0A100XDY9"/>
<feature type="transmembrane region" description="Helical" evidence="1">
    <location>
        <begin position="25"/>
        <end position="48"/>
    </location>
</feature>